<dbReference type="Proteomes" id="UP000265800">
    <property type="component" value="Unassembled WGS sequence"/>
</dbReference>
<dbReference type="PANTHER" id="PTHR38682:SF1">
    <property type="entry name" value="V-TYPE ATP SYNTHASE SUBUNIT C"/>
    <property type="match status" value="1"/>
</dbReference>
<evidence type="ECO:0000256" key="3">
    <source>
        <dbReference type="ARBA" id="ARBA00023065"/>
    </source>
</evidence>
<evidence type="ECO:0000256" key="2">
    <source>
        <dbReference type="ARBA" id="ARBA00022448"/>
    </source>
</evidence>
<organism evidence="4 5">
    <name type="scientific">Meiothermus luteus</name>
    <dbReference type="NCBI Taxonomy" id="2026184"/>
    <lineage>
        <taxon>Bacteria</taxon>
        <taxon>Thermotogati</taxon>
        <taxon>Deinococcota</taxon>
        <taxon>Deinococci</taxon>
        <taxon>Thermales</taxon>
        <taxon>Thermaceae</taxon>
        <taxon>Meiothermus</taxon>
    </lineage>
</organism>
<dbReference type="PANTHER" id="PTHR38682">
    <property type="entry name" value="V-TYPE ATP SYNTHASE SUBUNIT C"/>
    <property type="match status" value="1"/>
</dbReference>
<evidence type="ECO:0000256" key="1">
    <source>
        <dbReference type="ARBA" id="ARBA00006709"/>
    </source>
</evidence>
<reference evidence="4 5" key="1">
    <citation type="submission" date="2018-08" db="EMBL/GenBank/DDBJ databases">
        <title>Meiothermus luteus KCTC 52599 genome sequencing project.</title>
        <authorList>
            <person name="Da Costa M.S."/>
            <person name="Albuquerque L."/>
            <person name="Raposo P."/>
            <person name="Froufe H.J.C."/>
            <person name="Barroso C.S."/>
            <person name="Egas C."/>
        </authorList>
    </citation>
    <scope>NUCLEOTIDE SEQUENCE [LARGE SCALE GENOMIC DNA]</scope>
    <source>
        <strain evidence="4 5">KCTC 52599</strain>
    </source>
</reference>
<evidence type="ECO:0000313" key="5">
    <source>
        <dbReference type="Proteomes" id="UP000265800"/>
    </source>
</evidence>
<protein>
    <submittedName>
        <fullName evidence="4">V-type ATP synthase subunit C</fullName>
    </submittedName>
</protein>
<keyword evidence="3" id="KW-0406">Ion transport</keyword>
<dbReference type="OrthoDB" id="30360at2"/>
<dbReference type="Gene3D" id="1.20.1690.10">
    <property type="entry name" value="V-type ATP synthase subunit C domain"/>
    <property type="match status" value="2"/>
</dbReference>
<dbReference type="InterPro" id="IPR002843">
    <property type="entry name" value="ATPase_V0-cplx_csu/dsu"/>
</dbReference>
<dbReference type="SUPFAM" id="SSF103486">
    <property type="entry name" value="V-type ATP synthase subunit C"/>
    <property type="match status" value="1"/>
</dbReference>
<dbReference type="InterPro" id="IPR044911">
    <property type="entry name" value="V-type_ATPase_csu/dsu_dom_3"/>
</dbReference>
<dbReference type="RefSeq" id="WP_119360638.1">
    <property type="nucleotide sequence ID" value="NZ_QWKZ01000073.1"/>
</dbReference>
<dbReference type="InterPro" id="IPR035067">
    <property type="entry name" value="V-type_ATPase_csu/dsu"/>
</dbReference>
<dbReference type="InterPro" id="IPR036079">
    <property type="entry name" value="ATPase_csu/dsu_sf"/>
</dbReference>
<comment type="similarity">
    <text evidence="1">Belongs to the V-ATPase V0D/AC39 subunit family.</text>
</comment>
<comment type="caution">
    <text evidence="4">The sequence shown here is derived from an EMBL/GenBank/DDBJ whole genome shotgun (WGS) entry which is preliminary data.</text>
</comment>
<dbReference type="InterPro" id="IPR050873">
    <property type="entry name" value="V-ATPase_V0D/AC39_subunit"/>
</dbReference>
<name>A0A399ENQ4_9DEIN</name>
<accession>A0A399ENQ4</accession>
<keyword evidence="2" id="KW-0813">Transport</keyword>
<dbReference type="Pfam" id="PF01992">
    <property type="entry name" value="vATP-synt_AC39"/>
    <property type="match status" value="1"/>
</dbReference>
<proteinExistence type="inferred from homology"/>
<keyword evidence="5" id="KW-1185">Reference proteome</keyword>
<dbReference type="AlphaFoldDB" id="A0A399ENQ4"/>
<dbReference type="GO" id="GO:0046961">
    <property type="term" value="F:proton-transporting ATPase activity, rotational mechanism"/>
    <property type="evidence" value="ECO:0007669"/>
    <property type="project" value="InterPro"/>
</dbReference>
<dbReference type="EMBL" id="QWKZ01000073">
    <property type="protein sequence ID" value="RIH83781.1"/>
    <property type="molecule type" value="Genomic_DNA"/>
</dbReference>
<evidence type="ECO:0000313" key="4">
    <source>
        <dbReference type="EMBL" id="RIH83781.1"/>
    </source>
</evidence>
<dbReference type="Gene3D" id="1.10.132.50">
    <property type="entry name" value="ATP synthase (C/AC39) subunit, domain 3"/>
    <property type="match status" value="1"/>
</dbReference>
<gene>
    <name evidence="4" type="primary">atpC</name>
    <name evidence="4" type="ORF">Mlute_02086</name>
</gene>
<sequence length="325" mass="34933">MSRGGFAYLNARLRARRSQMVPESFFQQAVSQSFPDFVRSLADTVYGPDMVGEGLADVDRAVANHLRRTVGDLPGLVTGPMREAVNLLLLQADLTNLKTILRGKAAGLSPEEIKGKLLGGTLPEALVNAMLQAPDAASVAQLLQLPTHPLAKALRNAAAGNPDPLALEVALDRDFYAYSLEKARRLREPVLASYFALQVDAINLATAFKLQALGVLPSETYFVPGGSHVTPVLFNRVATGDFGAMEALSGTPLAGVVGVRSLGDLERALRQILLHKAAQGGKDTLGAGLALDYIRRKEWEASRIRLLARRAYFNLPVEAVAKEVT</sequence>